<comment type="catalytic activity">
    <reaction evidence="12 14">
        <text>2 Fe(III)-[cytochrome b5] + NADH = 2 Fe(II)-[cytochrome b5] + NAD(+) + H(+)</text>
        <dbReference type="Rhea" id="RHEA:46680"/>
        <dbReference type="Rhea" id="RHEA-COMP:10438"/>
        <dbReference type="Rhea" id="RHEA-COMP:10439"/>
        <dbReference type="ChEBI" id="CHEBI:15378"/>
        <dbReference type="ChEBI" id="CHEBI:29033"/>
        <dbReference type="ChEBI" id="CHEBI:29034"/>
        <dbReference type="ChEBI" id="CHEBI:57540"/>
        <dbReference type="ChEBI" id="CHEBI:57945"/>
        <dbReference type="EC" id="1.6.2.2"/>
    </reaction>
</comment>
<feature type="binding site" evidence="13">
    <location>
        <position position="126"/>
    </location>
    <ligand>
        <name>FAD</name>
        <dbReference type="ChEBI" id="CHEBI:57692"/>
    </ligand>
</feature>
<evidence type="ECO:0000256" key="11">
    <source>
        <dbReference type="ARBA" id="ARBA00023136"/>
    </source>
</evidence>
<dbReference type="Gene3D" id="2.40.30.10">
    <property type="entry name" value="Translation factors"/>
    <property type="match status" value="1"/>
</dbReference>
<dbReference type="RefSeq" id="XP_016608009.1">
    <property type="nucleotide sequence ID" value="XM_016753562.1"/>
</dbReference>
<evidence type="ECO:0000256" key="6">
    <source>
        <dbReference type="ARBA" id="ARBA00022827"/>
    </source>
</evidence>
<accession>A0A0L0HGD2</accession>
<dbReference type="VEuPathDB" id="FungiDB:SPPG_05344"/>
<feature type="domain" description="FAD-binding FR-type" evidence="15">
    <location>
        <begin position="67"/>
        <end position="178"/>
    </location>
</feature>
<keyword evidence="8 14" id="KW-0560">Oxidoreductase</keyword>
<dbReference type="InterPro" id="IPR008333">
    <property type="entry name" value="Cbr1-like_FAD-bd_dom"/>
</dbReference>
<feature type="binding site" evidence="13">
    <location>
        <position position="146"/>
    </location>
    <ligand>
        <name>FAD</name>
        <dbReference type="ChEBI" id="CHEBI:57692"/>
    </ligand>
</feature>
<keyword evidence="7" id="KW-1133">Transmembrane helix</keyword>
<dbReference type="Pfam" id="PF00175">
    <property type="entry name" value="NAD_binding_1"/>
    <property type="match status" value="1"/>
</dbReference>
<dbReference type="Pfam" id="PF00970">
    <property type="entry name" value="FAD_binding_6"/>
    <property type="match status" value="1"/>
</dbReference>
<keyword evidence="10" id="KW-0496">Mitochondrion</keyword>
<dbReference type="InParanoid" id="A0A0L0HGD2"/>
<evidence type="ECO:0000256" key="4">
    <source>
        <dbReference type="ARBA" id="ARBA00022630"/>
    </source>
</evidence>
<dbReference type="Gene3D" id="3.40.50.80">
    <property type="entry name" value="Nucleotide-binding domain of ferredoxin-NADP reductase (FNR) module"/>
    <property type="match status" value="1"/>
</dbReference>
<evidence type="ECO:0000256" key="5">
    <source>
        <dbReference type="ARBA" id="ARBA00022692"/>
    </source>
</evidence>
<sequence>MATDASAKPPSSGNGFNNFLKFVALPGGVAGGAYYFYNQNQLETQARIKARLDKKAAENPVAALDGKTFLPFVLKEVVDVNHNTKRFRFALPEGTTELGLPTASCVVTKYVNGVKENGKPNVVIRPYTPVEDPADGYTGYFDLIVKQYPNGPMSTHIHSLKPGDTLDVKGPIKKYEYKANEFNHIGLLAGGTGITPMMQLIQRILSNPADKTKMTLVFANIAEEDILLKDYFDALAKKHPEQFEVRYFVEKPPIGWRGGVGYIGEGVIKEACPAPGKGKVFICGPNQMLASISGTKAPDYSQGEIGGILKKLG</sequence>
<evidence type="ECO:0000256" key="12">
    <source>
        <dbReference type="ARBA" id="ARBA00047682"/>
    </source>
</evidence>
<dbReference type="GO" id="GO:0005741">
    <property type="term" value="C:mitochondrial outer membrane"/>
    <property type="evidence" value="ECO:0007669"/>
    <property type="project" value="UniProtKB-SubCell"/>
</dbReference>
<dbReference type="InterPro" id="IPR017927">
    <property type="entry name" value="FAD-bd_FR_type"/>
</dbReference>
<evidence type="ECO:0000256" key="14">
    <source>
        <dbReference type="RuleBase" id="RU361226"/>
    </source>
</evidence>
<dbReference type="InterPro" id="IPR017938">
    <property type="entry name" value="Riboflavin_synthase-like_b-brl"/>
</dbReference>
<evidence type="ECO:0000313" key="17">
    <source>
        <dbReference type="Proteomes" id="UP000053201"/>
    </source>
</evidence>
<comment type="similarity">
    <text evidence="3 14">Belongs to the flavoprotein pyridine nucleotide cytochrome reductase family.</text>
</comment>
<reference evidence="16 17" key="1">
    <citation type="submission" date="2009-08" db="EMBL/GenBank/DDBJ databases">
        <title>The Genome Sequence of Spizellomyces punctatus strain DAOM BR117.</title>
        <authorList>
            <consortium name="The Broad Institute Genome Sequencing Platform"/>
            <person name="Russ C."/>
            <person name="Cuomo C."/>
            <person name="Shea T."/>
            <person name="Young S.K."/>
            <person name="Zeng Q."/>
            <person name="Koehrsen M."/>
            <person name="Haas B."/>
            <person name="Borodovsky M."/>
            <person name="Guigo R."/>
            <person name="Alvarado L."/>
            <person name="Berlin A."/>
            <person name="Bochicchio J."/>
            <person name="Borenstein D."/>
            <person name="Chapman S."/>
            <person name="Chen Z."/>
            <person name="Engels R."/>
            <person name="Freedman E."/>
            <person name="Gellesch M."/>
            <person name="Goldberg J."/>
            <person name="Griggs A."/>
            <person name="Gujja S."/>
            <person name="Heiman D."/>
            <person name="Hepburn T."/>
            <person name="Howarth C."/>
            <person name="Jen D."/>
            <person name="Larson L."/>
            <person name="Lewis B."/>
            <person name="Mehta T."/>
            <person name="Park D."/>
            <person name="Pearson M."/>
            <person name="Roberts A."/>
            <person name="Saif S."/>
            <person name="Shenoy N."/>
            <person name="Sisk P."/>
            <person name="Stolte C."/>
            <person name="Sykes S."/>
            <person name="Thomson T."/>
            <person name="Walk T."/>
            <person name="White J."/>
            <person name="Yandava C."/>
            <person name="Burger G."/>
            <person name="Gray M.W."/>
            <person name="Holland P.W.H."/>
            <person name="King N."/>
            <person name="Lang F.B.F."/>
            <person name="Roger A.J."/>
            <person name="Ruiz-Trillo I."/>
            <person name="Lander E."/>
            <person name="Nusbaum C."/>
        </authorList>
    </citation>
    <scope>NUCLEOTIDE SEQUENCE [LARGE SCALE GENOMIC DNA]</scope>
    <source>
        <strain evidence="16 17">DAOM BR117</strain>
    </source>
</reference>
<keyword evidence="11" id="KW-0472">Membrane</keyword>
<keyword evidence="4 13" id="KW-0285">Flavoprotein</keyword>
<dbReference type="PRINTS" id="PR00406">
    <property type="entry name" value="CYTB5RDTASE"/>
</dbReference>
<feature type="binding site" evidence="13">
    <location>
        <position position="127"/>
    </location>
    <ligand>
        <name>FAD</name>
        <dbReference type="ChEBI" id="CHEBI:57692"/>
    </ligand>
</feature>
<dbReference type="PANTHER" id="PTHR19370:SF171">
    <property type="entry name" value="NADH-CYTOCHROME B5 REDUCTASE 2"/>
    <property type="match status" value="1"/>
</dbReference>
<evidence type="ECO:0000256" key="9">
    <source>
        <dbReference type="ARBA" id="ARBA00023027"/>
    </source>
</evidence>
<evidence type="ECO:0000256" key="1">
    <source>
        <dbReference type="ARBA" id="ARBA00001974"/>
    </source>
</evidence>
<dbReference type="EMBL" id="KQ257457">
    <property type="protein sequence ID" value="KNC99969.1"/>
    <property type="molecule type" value="Genomic_DNA"/>
</dbReference>
<comment type="subcellular location">
    <subcellularLocation>
        <location evidence="2">Mitochondrion outer membrane</location>
        <topology evidence="2">Single-pass membrane protein</topology>
    </subcellularLocation>
</comment>
<feature type="binding site" evidence="13">
    <location>
        <position position="195"/>
    </location>
    <ligand>
        <name>FAD</name>
        <dbReference type="ChEBI" id="CHEBI:57692"/>
    </ligand>
</feature>
<dbReference type="FunFam" id="2.40.30.10:FF:000069">
    <property type="entry name" value="NADH-cytochrome b5 reductase"/>
    <property type="match status" value="1"/>
</dbReference>
<dbReference type="CDD" id="cd06183">
    <property type="entry name" value="cyt_b5_reduct_like"/>
    <property type="match status" value="1"/>
</dbReference>
<feature type="binding site" evidence="13">
    <location>
        <position position="153"/>
    </location>
    <ligand>
        <name>FAD</name>
        <dbReference type="ChEBI" id="CHEBI:57692"/>
    </ligand>
</feature>
<dbReference type="eggNOG" id="KOG0534">
    <property type="taxonomic scope" value="Eukaryota"/>
</dbReference>
<organism evidence="16 17">
    <name type="scientific">Spizellomyces punctatus (strain DAOM BR117)</name>
    <dbReference type="NCBI Taxonomy" id="645134"/>
    <lineage>
        <taxon>Eukaryota</taxon>
        <taxon>Fungi</taxon>
        <taxon>Fungi incertae sedis</taxon>
        <taxon>Chytridiomycota</taxon>
        <taxon>Chytridiomycota incertae sedis</taxon>
        <taxon>Chytridiomycetes</taxon>
        <taxon>Spizellomycetales</taxon>
        <taxon>Spizellomycetaceae</taxon>
        <taxon>Spizellomyces</taxon>
    </lineage>
</organism>
<comment type="cofactor">
    <cofactor evidence="1 13 14">
        <name>FAD</name>
        <dbReference type="ChEBI" id="CHEBI:57692"/>
    </cofactor>
</comment>
<evidence type="ECO:0000256" key="13">
    <source>
        <dbReference type="PIRSR" id="PIRSR601834-1"/>
    </source>
</evidence>
<dbReference type="InterPro" id="IPR001834">
    <property type="entry name" value="CBR-like"/>
</dbReference>
<dbReference type="InterPro" id="IPR001433">
    <property type="entry name" value="OxRdtase_FAD/NAD-bd"/>
</dbReference>
<dbReference type="FunFam" id="3.40.50.80:FF:000009">
    <property type="entry name" value="NADH-cytochrome b5 reductase"/>
    <property type="match status" value="1"/>
</dbReference>
<keyword evidence="17" id="KW-1185">Reference proteome</keyword>
<dbReference type="SUPFAM" id="SSF63380">
    <property type="entry name" value="Riboflavin synthase domain-like"/>
    <property type="match status" value="1"/>
</dbReference>
<dbReference type="STRING" id="645134.A0A0L0HGD2"/>
<dbReference type="PRINTS" id="PR00371">
    <property type="entry name" value="FPNCR"/>
</dbReference>
<evidence type="ECO:0000259" key="15">
    <source>
        <dbReference type="PROSITE" id="PS51384"/>
    </source>
</evidence>
<dbReference type="OMA" id="KGPEMQK"/>
<dbReference type="GO" id="GO:0090524">
    <property type="term" value="F:cytochrome-b5 reductase activity, acting on NADH"/>
    <property type="evidence" value="ECO:0007669"/>
    <property type="project" value="UniProtKB-EC"/>
</dbReference>
<dbReference type="GeneID" id="27688725"/>
<name>A0A0L0HGD2_SPIPD</name>
<dbReference type="PROSITE" id="PS51384">
    <property type="entry name" value="FAD_FR"/>
    <property type="match status" value="1"/>
</dbReference>
<dbReference type="EC" id="1.6.2.2" evidence="14"/>
<protein>
    <recommendedName>
        <fullName evidence="14">NADH-cytochrome b5 reductase</fullName>
        <ecNumber evidence="14">1.6.2.2</ecNumber>
    </recommendedName>
</protein>
<keyword evidence="9 14" id="KW-0520">NAD</keyword>
<dbReference type="Proteomes" id="UP000053201">
    <property type="component" value="Unassembled WGS sequence"/>
</dbReference>
<dbReference type="InterPro" id="IPR001709">
    <property type="entry name" value="Flavoprot_Pyr_Nucl_cyt_Rdtase"/>
</dbReference>
<evidence type="ECO:0000313" key="16">
    <source>
        <dbReference type="EMBL" id="KNC99969.1"/>
    </source>
</evidence>
<dbReference type="OrthoDB" id="432685at2759"/>
<evidence type="ECO:0000256" key="3">
    <source>
        <dbReference type="ARBA" id="ARBA00006105"/>
    </source>
</evidence>
<evidence type="ECO:0000256" key="10">
    <source>
        <dbReference type="ARBA" id="ARBA00023128"/>
    </source>
</evidence>
<feature type="binding site" evidence="13">
    <location>
        <position position="125"/>
    </location>
    <ligand>
        <name>FAD</name>
        <dbReference type="ChEBI" id="CHEBI:57692"/>
    </ligand>
</feature>
<evidence type="ECO:0000256" key="8">
    <source>
        <dbReference type="ARBA" id="ARBA00023002"/>
    </source>
</evidence>
<evidence type="ECO:0000256" key="2">
    <source>
        <dbReference type="ARBA" id="ARBA00004572"/>
    </source>
</evidence>
<evidence type="ECO:0000256" key="7">
    <source>
        <dbReference type="ARBA" id="ARBA00022989"/>
    </source>
</evidence>
<dbReference type="SUPFAM" id="SSF52343">
    <property type="entry name" value="Ferredoxin reductase-like, C-terminal NADP-linked domain"/>
    <property type="match status" value="1"/>
</dbReference>
<dbReference type="PANTHER" id="PTHR19370">
    <property type="entry name" value="NADH-CYTOCHROME B5 REDUCTASE"/>
    <property type="match status" value="1"/>
</dbReference>
<gene>
    <name evidence="16" type="ORF">SPPG_05344</name>
</gene>
<keyword evidence="5" id="KW-0812">Transmembrane</keyword>
<dbReference type="AlphaFoldDB" id="A0A0L0HGD2"/>
<keyword evidence="6 13" id="KW-0274">FAD</keyword>
<feature type="binding site" evidence="13">
    <location>
        <position position="144"/>
    </location>
    <ligand>
        <name>FAD</name>
        <dbReference type="ChEBI" id="CHEBI:57692"/>
    </ligand>
</feature>
<proteinExistence type="inferred from homology"/>
<dbReference type="InterPro" id="IPR039261">
    <property type="entry name" value="FNR_nucleotide-bd"/>
</dbReference>
<feature type="binding site" evidence="13">
    <location>
        <position position="154"/>
    </location>
    <ligand>
        <name>FAD</name>
        <dbReference type="ChEBI" id="CHEBI:57692"/>
    </ligand>
</feature>